<evidence type="ECO:0000256" key="2">
    <source>
        <dbReference type="ARBA" id="ARBA00022801"/>
    </source>
</evidence>
<dbReference type="PRINTS" id="PR00132">
    <property type="entry name" value="GLHYDRLASE2"/>
</dbReference>
<name>A0A1I1FCH5_9LACT</name>
<dbReference type="SUPFAM" id="SSF49785">
    <property type="entry name" value="Galactose-binding domain-like"/>
    <property type="match status" value="1"/>
</dbReference>
<dbReference type="Gene3D" id="2.60.40.10">
    <property type="entry name" value="Immunoglobulins"/>
    <property type="match status" value="2"/>
</dbReference>
<feature type="domain" description="Glycosyl hydrolases family 2 sugar binding" evidence="6">
    <location>
        <begin position="48"/>
        <end position="149"/>
    </location>
</feature>
<evidence type="ECO:0000256" key="1">
    <source>
        <dbReference type="ARBA" id="ARBA00007401"/>
    </source>
</evidence>
<dbReference type="InterPro" id="IPR006103">
    <property type="entry name" value="Glyco_hydro_2_cat"/>
</dbReference>
<dbReference type="PANTHER" id="PTHR42732:SF1">
    <property type="entry name" value="BETA-MANNOSIDASE"/>
    <property type="match status" value="1"/>
</dbReference>
<protein>
    <submittedName>
        <fullName evidence="7">Beta-galactosidase</fullName>
    </submittedName>
</protein>
<feature type="domain" description="Glycoside hydrolase family 2 immunoglobulin-like beta-sandwich" evidence="4">
    <location>
        <begin position="166"/>
        <end position="271"/>
    </location>
</feature>
<dbReference type="Gene3D" id="3.20.20.80">
    <property type="entry name" value="Glycosidases"/>
    <property type="match status" value="1"/>
</dbReference>
<dbReference type="InterPro" id="IPR006102">
    <property type="entry name" value="Ig-like_GH2"/>
</dbReference>
<evidence type="ECO:0000259" key="6">
    <source>
        <dbReference type="Pfam" id="PF02837"/>
    </source>
</evidence>
<dbReference type="Pfam" id="PF02837">
    <property type="entry name" value="Glyco_hydro_2_N"/>
    <property type="match status" value="1"/>
</dbReference>
<dbReference type="RefSeq" id="WP_091528315.1">
    <property type="nucleotide sequence ID" value="NZ_FOLT01000002.1"/>
</dbReference>
<keyword evidence="8" id="KW-1185">Reference proteome</keyword>
<gene>
    <name evidence="7" type="ORF">SAMN04488102_10252</name>
</gene>
<dbReference type="Pfam" id="PF00703">
    <property type="entry name" value="Glyco_hydro_2"/>
    <property type="match status" value="1"/>
</dbReference>
<dbReference type="OrthoDB" id="9762066at2"/>
<feature type="domain" description="Glycoside hydrolase family 2 catalytic" evidence="5">
    <location>
        <begin position="279"/>
        <end position="569"/>
    </location>
</feature>
<keyword evidence="3" id="KW-0326">Glycosidase</keyword>
<evidence type="ECO:0000259" key="5">
    <source>
        <dbReference type="Pfam" id="PF02836"/>
    </source>
</evidence>
<dbReference type="Gene3D" id="2.60.120.260">
    <property type="entry name" value="Galactose-binding domain-like"/>
    <property type="match status" value="1"/>
</dbReference>
<dbReference type="GO" id="GO:0005975">
    <property type="term" value="P:carbohydrate metabolic process"/>
    <property type="evidence" value="ECO:0007669"/>
    <property type="project" value="InterPro"/>
</dbReference>
<dbReference type="InterPro" id="IPR051913">
    <property type="entry name" value="GH2_Domain-Containing"/>
</dbReference>
<dbReference type="Pfam" id="PF02836">
    <property type="entry name" value="Glyco_hydro_2_C"/>
    <property type="match status" value="1"/>
</dbReference>
<dbReference type="EMBL" id="FOLT01000002">
    <property type="protein sequence ID" value="SFB97169.1"/>
    <property type="molecule type" value="Genomic_DNA"/>
</dbReference>
<evidence type="ECO:0000313" key="8">
    <source>
        <dbReference type="Proteomes" id="UP000199612"/>
    </source>
</evidence>
<evidence type="ECO:0000256" key="3">
    <source>
        <dbReference type="ARBA" id="ARBA00023295"/>
    </source>
</evidence>
<keyword evidence="2" id="KW-0378">Hydrolase</keyword>
<dbReference type="Proteomes" id="UP000199612">
    <property type="component" value="Unassembled WGS sequence"/>
</dbReference>
<dbReference type="GO" id="GO:0004553">
    <property type="term" value="F:hydrolase activity, hydrolyzing O-glycosyl compounds"/>
    <property type="evidence" value="ECO:0007669"/>
    <property type="project" value="InterPro"/>
</dbReference>
<dbReference type="STRING" id="753702.SAMN04488102_10252"/>
<dbReference type="InterPro" id="IPR013783">
    <property type="entry name" value="Ig-like_fold"/>
</dbReference>
<dbReference type="InterPro" id="IPR006101">
    <property type="entry name" value="Glyco_hydro_2"/>
</dbReference>
<sequence length="764" mass="88349">MRQILSLNKDWKFTKESVDSNNPEKTSGWTDVSVPHTWNAVDGANGFDFYRGACWYEKTLSLPIEKKDQRVFIEFEGSNSVTNVYINGHHLGEHRGGYSTFRFDLTEHFTFGEENTLLVEVDNSAFEDVYPLMADFTFYGGLYRDVNLVLTSAVHVDLMDHGSKGVYIKQQDVSDDEASFEVETGLANDLTEDKKVRLWIDILDQNGQVVNSRAKDVQMEANGRKTVTVPFKLNEPVLWNGIANPYHYTAKVTVQKFNDTIDELTIPFGLRYFHVDPQKGFFLNGKRVQLNGVSRHQDRKDMGWAITEKEHKEDMELIKEVGATSIRLAHYQHDQYFYDLCDQEGMVVWAEIPFISRMSKTDLEGTNAVSQMTELIRQNYNHPSIIFWGVQNEIQIGGESQEVRDVVKKLSELTKKEDPSRLTTLANVMFVDDEDDYNYMTDVVGYNKYYGWYMGETEDFGPWMDTFHEKNPDTALCISEYGAEGIIEYHTDEPKVKDYTEEYHALYHEKVWKMYSERPYLWATYVWNMFDFGANIRDEGGVKGRNNKGLITYDRKLKKDAFYMYKANWTTEKFVHLTGKRYIERVGDETNFKVYTNCESVTLVVDGKEVETQKVVDHKVVFENVALNDNETFVKIVGDGSCTDQAVFEKVSELPEYYKAPDSEEGGLVSNWFSMPEEEDMDDNEEEVVITDDVYSSKDKIAELMENEETKAVLSKFFGDMEASPMYEMMSGMSLDMLASMDEETLNRKLLNRLNRQLTKISKK</sequence>
<reference evidence="8" key="1">
    <citation type="submission" date="2016-10" db="EMBL/GenBank/DDBJ databases">
        <authorList>
            <person name="Varghese N."/>
            <person name="Submissions S."/>
        </authorList>
    </citation>
    <scope>NUCLEOTIDE SEQUENCE [LARGE SCALE GENOMIC DNA]</scope>
    <source>
        <strain evidence="8">DSM 23664</strain>
    </source>
</reference>
<comment type="similarity">
    <text evidence="1">Belongs to the glycosyl hydrolase 2 family.</text>
</comment>
<dbReference type="InterPro" id="IPR006104">
    <property type="entry name" value="Glyco_hydro_2_N"/>
</dbReference>
<evidence type="ECO:0000259" key="4">
    <source>
        <dbReference type="Pfam" id="PF00703"/>
    </source>
</evidence>
<dbReference type="InterPro" id="IPR008979">
    <property type="entry name" value="Galactose-bd-like_sf"/>
</dbReference>
<dbReference type="SUPFAM" id="SSF51445">
    <property type="entry name" value="(Trans)glycosidases"/>
    <property type="match status" value="1"/>
</dbReference>
<dbReference type="PANTHER" id="PTHR42732">
    <property type="entry name" value="BETA-GALACTOSIDASE"/>
    <property type="match status" value="1"/>
</dbReference>
<dbReference type="InterPro" id="IPR017853">
    <property type="entry name" value="GH"/>
</dbReference>
<organism evidence="7 8">
    <name type="scientific">Alkalibacterium subtropicum</name>
    <dbReference type="NCBI Taxonomy" id="753702"/>
    <lineage>
        <taxon>Bacteria</taxon>
        <taxon>Bacillati</taxon>
        <taxon>Bacillota</taxon>
        <taxon>Bacilli</taxon>
        <taxon>Lactobacillales</taxon>
        <taxon>Carnobacteriaceae</taxon>
        <taxon>Alkalibacterium</taxon>
    </lineage>
</organism>
<evidence type="ECO:0000313" key="7">
    <source>
        <dbReference type="EMBL" id="SFB97169.1"/>
    </source>
</evidence>
<proteinExistence type="inferred from homology"/>
<accession>A0A1I1FCH5</accession>
<dbReference type="InterPro" id="IPR036156">
    <property type="entry name" value="Beta-gal/glucu_dom_sf"/>
</dbReference>
<dbReference type="AlphaFoldDB" id="A0A1I1FCH5"/>
<dbReference type="SUPFAM" id="SSF49303">
    <property type="entry name" value="beta-Galactosidase/glucuronidase domain"/>
    <property type="match status" value="1"/>
</dbReference>